<evidence type="ECO:0000256" key="8">
    <source>
        <dbReference type="SAM" id="Phobius"/>
    </source>
</evidence>
<evidence type="ECO:0000256" key="6">
    <source>
        <dbReference type="ARBA" id="ARBA00022989"/>
    </source>
</evidence>
<dbReference type="PANTHER" id="PTHR22911:SF137">
    <property type="entry name" value="SOLUTE CARRIER FAMILY 35 MEMBER G2-RELATED"/>
    <property type="match status" value="1"/>
</dbReference>
<feature type="transmembrane region" description="Helical" evidence="8">
    <location>
        <begin position="182"/>
        <end position="204"/>
    </location>
</feature>
<feature type="transmembrane region" description="Helical" evidence="8">
    <location>
        <begin position="102"/>
        <end position="124"/>
    </location>
</feature>
<comment type="caution">
    <text evidence="10">The sequence shown here is derived from an EMBL/GenBank/DDBJ whole genome shotgun (WGS) entry which is preliminary data.</text>
</comment>
<keyword evidence="5 8" id="KW-0812">Transmembrane</keyword>
<sequence length="307" mass="32163">MRSAAPSTQGAGLAFAVGAYGLWGLLPVYFLSLEPTGPVEIVAWRIVLSLVFCFLLLAVTRGWASLRRTILDRRAMLLLGLAGALIVVNWLTYVVATLTGHVVEAALGYFLNPIVTVLLGVLVLHERLRPAQWAAIGISAVAALVLAVGYGSVPVVALTLAFSFGFYGLVKKKVGPNVDAIVGLTVETAWLTPLALGGLAILAATTGLTLGAAGPVHLVLLLSAGVVTAVPLLFFAAAARRLPLTLVGLVQYLAPLLQFVLGVTVLAEPMPIERWVGFGLVWLALLVLSIDLVVAGRSPRRASLEPA</sequence>
<evidence type="ECO:0000256" key="2">
    <source>
        <dbReference type="ARBA" id="ARBA00007362"/>
    </source>
</evidence>
<feature type="transmembrane region" description="Helical" evidence="8">
    <location>
        <begin position="76"/>
        <end position="96"/>
    </location>
</feature>
<organism evidence="10 11">
    <name type="scientific">Lysobacter korlensis</name>
    <dbReference type="NCBI Taxonomy" id="553636"/>
    <lineage>
        <taxon>Bacteria</taxon>
        <taxon>Pseudomonadati</taxon>
        <taxon>Pseudomonadota</taxon>
        <taxon>Gammaproteobacteria</taxon>
        <taxon>Lysobacterales</taxon>
        <taxon>Lysobacteraceae</taxon>
        <taxon>Lysobacter</taxon>
    </lineage>
</organism>
<dbReference type="InterPro" id="IPR000620">
    <property type="entry name" value="EamA_dom"/>
</dbReference>
<feature type="transmembrane region" description="Helical" evidence="8">
    <location>
        <begin position="216"/>
        <end position="237"/>
    </location>
</feature>
<dbReference type="Proteomes" id="UP001589896">
    <property type="component" value="Unassembled WGS sequence"/>
</dbReference>
<keyword evidence="3" id="KW-0813">Transport</keyword>
<feature type="transmembrane region" description="Helical" evidence="8">
    <location>
        <begin position="42"/>
        <end position="64"/>
    </location>
</feature>
<dbReference type="InterPro" id="IPR037185">
    <property type="entry name" value="EmrE-like"/>
</dbReference>
<name>A0ABV6RUX1_9GAMM</name>
<dbReference type="PANTHER" id="PTHR22911">
    <property type="entry name" value="ACYL-MALONYL CONDENSING ENZYME-RELATED"/>
    <property type="match status" value="1"/>
</dbReference>
<keyword evidence="7 8" id="KW-0472">Membrane</keyword>
<feature type="domain" description="EamA" evidence="9">
    <location>
        <begin position="156"/>
        <end position="289"/>
    </location>
</feature>
<feature type="transmembrane region" description="Helical" evidence="8">
    <location>
        <begin position="12"/>
        <end position="30"/>
    </location>
</feature>
<evidence type="ECO:0000256" key="1">
    <source>
        <dbReference type="ARBA" id="ARBA00004651"/>
    </source>
</evidence>
<keyword evidence="11" id="KW-1185">Reference proteome</keyword>
<evidence type="ECO:0000313" key="10">
    <source>
        <dbReference type="EMBL" id="MFC0680780.1"/>
    </source>
</evidence>
<proteinExistence type="inferred from homology"/>
<gene>
    <name evidence="10" type="primary">rarD</name>
    <name evidence="10" type="ORF">ACFFGH_23365</name>
</gene>
<reference evidence="10 11" key="1">
    <citation type="submission" date="2024-09" db="EMBL/GenBank/DDBJ databases">
        <authorList>
            <person name="Sun Q."/>
            <person name="Mori K."/>
        </authorList>
    </citation>
    <scope>NUCLEOTIDE SEQUENCE [LARGE SCALE GENOMIC DNA]</scope>
    <source>
        <strain evidence="10 11">KCTC 23076</strain>
    </source>
</reference>
<evidence type="ECO:0000313" key="11">
    <source>
        <dbReference type="Proteomes" id="UP001589896"/>
    </source>
</evidence>
<protein>
    <submittedName>
        <fullName evidence="10">EamA family transporter RarD</fullName>
    </submittedName>
</protein>
<feature type="transmembrane region" description="Helical" evidence="8">
    <location>
        <begin position="244"/>
        <end position="263"/>
    </location>
</feature>
<dbReference type="NCBIfam" id="TIGR00688">
    <property type="entry name" value="rarD"/>
    <property type="match status" value="1"/>
</dbReference>
<keyword evidence="4" id="KW-1003">Cell membrane</keyword>
<evidence type="ECO:0000256" key="3">
    <source>
        <dbReference type="ARBA" id="ARBA00022448"/>
    </source>
</evidence>
<evidence type="ECO:0000259" key="9">
    <source>
        <dbReference type="Pfam" id="PF00892"/>
    </source>
</evidence>
<dbReference type="EMBL" id="JBHLTG010000006">
    <property type="protein sequence ID" value="MFC0680780.1"/>
    <property type="molecule type" value="Genomic_DNA"/>
</dbReference>
<feature type="transmembrane region" description="Helical" evidence="8">
    <location>
        <begin position="131"/>
        <end position="147"/>
    </location>
</feature>
<feature type="domain" description="EamA" evidence="9">
    <location>
        <begin position="12"/>
        <end position="146"/>
    </location>
</feature>
<evidence type="ECO:0000256" key="5">
    <source>
        <dbReference type="ARBA" id="ARBA00022692"/>
    </source>
</evidence>
<dbReference type="RefSeq" id="WP_386672825.1">
    <property type="nucleotide sequence ID" value="NZ_JBHLTG010000006.1"/>
</dbReference>
<dbReference type="Pfam" id="PF00892">
    <property type="entry name" value="EamA"/>
    <property type="match status" value="2"/>
</dbReference>
<dbReference type="SUPFAM" id="SSF103481">
    <property type="entry name" value="Multidrug resistance efflux transporter EmrE"/>
    <property type="match status" value="2"/>
</dbReference>
<comment type="similarity">
    <text evidence="2">Belongs to the EamA transporter family.</text>
</comment>
<accession>A0ABV6RUX1</accession>
<keyword evidence="6 8" id="KW-1133">Transmembrane helix</keyword>
<dbReference type="InterPro" id="IPR004626">
    <property type="entry name" value="RarD"/>
</dbReference>
<evidence type="ECO:0000256" key="7">
    <source>
        <dbReference type="ARBA" id="ARBA00023136"/>
    </source>
</evidence>
<feature type="transmembrane region" description="Helical" evidence="8">
    <location>
        <begin position="275"/>
        <end position="294"/>
    </location>
</feature>
<evidence type="ECO:0000256" key="4">
    <source>
        <dbReference type="ARBA" id="ARBA00022475"/>
    </source>
</evidence>
<comment type="subcellular location">
    <subcellularLocation>
        <location evidence="1">Cell membrane</location>
        <topology evidence="1">Multi-pass membrane protein</topology>
    </subcellularLocation>
</comment>